<accession>A0ACC2UM62</accession>
<proteinExistence type="predicted"/>
<keyword evidence="2" id="KW-1185">Reference proteome</keyword>
<comment type="caution">
    <text evidence="1">The sequence shown here is derived from an EMBL/GenBank/DDBJ whole genome shotgun (WGS) entry which is preliminary data.</text>
</comment>
<reference evidence="1" key="1">
    <citation type="submission" date="2022-04" db="EMBL/GenBank/DDBJ databases">
        <title>Genome of the entomopathogenic fungus Entomophthora muscae.</title>
        <authorList>
            <person name="Elya C."/>
            <person name="Lovett B.R."/>
            <person name="Lee E."/>
            <person name="Macias A.M."/>
            <person name="Hajek A.E."/>
            <person name="De Bivort B.L."/>
            <person name="Kasson M.T."/>
            <person name="De Fine Licht H.H."/>
            <person name="Stajich J.E."/>
        </authorList>
    </citation>
    <scope>NUCLEOTIDE SEQUENCE</scope>
    <source>
        <strain evidence="1">Berkeley</strain>
    </source>
</reference>
<dbReference type="Proteomes" id="UP001165960">
    <property type="component" value="Unassembled WGS sequence"/>
</dbReference>
<gene>
    <name evidence="1" type="ORF">DSO57_1032296</name>
</gene>
<name>A0ACC2UM62_9FUNG</name>
<protein>
    <submittedName>
        <fullName evidence="1">Uncharacterized protein</fullName>
    </submittedName>
</protein>
<organism evidence="1 2">
    <name type="scientific">Entomophthora muscae</name>
    <dbReference type="NCBI Taxonomy" id="34485"/>
    <lineage>
        <taxon>Eukaryota</taxon>
        <taxon>Fungi</taxon>
        <taxon>Fungi incertae sedis</taxon>
        <taxon>Zoopagomycota</taxon>
        <taxon>Entomophthoromycotina</taxon>
        <taxon>Entomophthoromycetes</taxon>
        <taxon>Entomophthorales</taxon>
        <taxon>Entomophthoraceae</taxon>
        <taxon>Entomophthora</taxon>
    </lineage>
</organism>
<sequence>MVYNALTAVGAVNIDNPKEDLKEAIDKVITNAGDIAHSFPGHFKIADFKNREFKLTGTKKTDYEVYIIPPNAHKSADNQKLRPTTFYVNVTFKCGDEPNEESFVRYRFTVTSNVYAVSLVSSTVVLAATFFLML</sequence>
<dbReference type="EMBL" id="QTSX02000241">
    <property type="protein sequence ID" value="KAJ9087536.1"/>
    <property type="molecule type" value="Genomic_DNA"/>
</dbReference>
<evidence type="ECO:0000313" key="1">
    <source>
        <dbReference type="EMBL" id="KAJ9087536.1"/>
    </source>
</evidence>
<evidence type="ECO:0000313" key="2">
    <source>
        <dbReference type="Proteomes" id="UP001165960"/>
    </source>
</evidence>